<keyword evidence="2" id="KW-1185">Reference proteome</keyword>
<sequence length="40" mass="4761">MIDQSKHPYTREQFLAVPLPNPWVQHERCEAGRRLRTENG</sequence>
<dbReference type="Proteomes" id="UP000199501">
    <property type="component" value="Unassembled WGS sequence"/>
</dbReference>
<dbReference type="AlphaFoldDB" id="A0A1G6VV09"/>
<organism evidence="1 2">
    <name type="scientific">Actinokineospora iranica</name>
    <dbReference type="NCBI Taxonomy" id="1271860"/>
    <lineage>
        <taxon>Bacteria</taxon>
        <taxon>Bacillati</taxon>
        <taxon>Actinomycetota</taxon>
        <taxon>Actinomycetes</taxon>
        <taxon>Pseudonocardiales</taxon>
        <taxon>Pseudonocardiaceae</taxon>
        <taxon>Actinokineospora</taxon>
    </lineage>
</organism>
<dbReference type="EMBL" id="FMZZ01000013">
    <property type="protein sequence ID" value="SDD57419.1"/>
    <property type="molecule type" value="Genomic_DNA"/>
</dbReference>
<proteinExistence type="predicted"/>
<gene>
    <name evidence="1" type="ORF">SAMN05216174_113112</name>
</gene>
<name>A0A1G6VV09_9PSEU</name>
<accession>A0A1G6VV09</accession>
<dbReference type="STRING" id="1271860.SAMN05216174_113112"/>
<evidence type="ECO:0000313" key="1">
    <source>
        <dbReference type="EMBL" id="SDD57419.1"/>
    </source>
</evidence>
<reference evidence="2" key="1">
    <citation type="submission" date="2016-10" db="EMBL/GenBank/DDBJ databases">
        <authorList>
            <person name="Varghese N."/>
            <person name="Submissions S."/>
        </authorList>
    </citation>
    <scope>NUCLEOTIDE SEQUENCE [LARGE SCALE GENOMIC DNA]</scope>
    <source>
        <strain evidence="2">IBRC-M 10403</strain>
    </source>
</reference>
<evidence type="ECO:0000313" key="2">
    <source>
        <dbReference type="Proteomes" id="UP000199501"/>
    </source>
</evidence>
<protein>
    <submittedName>
        <fullName evidence="1">Uncharacterized protein</fullName>
    </submittedName>
</protein>